<evidence type="ECO:0000313" key="9">
    <source>
        <dbReference type="Proteomes" id="UP000030408"/>
    </source>
</evidence>
<organism evidence="8 9">
    <name type="scientific">Ureibacillus sinduriensis BLB-1 = JCM 15800</name>
    <dbReference type="NCBI Taxonomy" id="1384057"/>
    <lineage>
        <taxon>Bacteria</taxon>
        <taxon>Bacillati</taxon>
        <taxon>Bacillota</taxon>
        <taxon>Bacilli</taxon>
        <taxon>Bacillales</taxon>
        <taxon>Caryophanaceae</taxon>
        <taxon>Ureibacillus</taxon>
    </lineage>
</organism>
<evidence type="ECO:0000256" key="1">
    <source>
        <dbReference type="ARBA" id="ARBA00001637"/>
    </source>
</evidence>
<feature type="binding site" evidence="6">
    <location>
        <begin position="75"/>
        <end position="77"/>
    </location>
    <ligand>
        <name>substrate</name>
    </ligand>
</feature>
<proteinExistence type="inferred from homology"/>
<dbReference type="eggNOG" id="COG0315">
    <property type="taxonomic scope" value="Bacteria"/>
</dbReference>
<dbReference type="InterPro" id="IPR036522">
    <property type="entry name" value="MoaC_sf"/>
</dbReference>
<dbReference type="PANTHER" id="PTHR22960">
    <property type="entry name" value="MOLYBDOPTERIN COFACTOR SYNTHESIS PROTEIN A"/>
    <property type="match status" value="1"/>
</dbReference>
<dbReference type="UniPathway" id="UPA00344"/>
<dbReference type="HAMAP" id="MF_01224_B">
    <property type="entry name" value="MoaC_B"/>
    <property type="match status" value="1"/>
</dbReference>
<dbReference type="OrthoDB" id="9794429at2"/>
<name>A0A0A3I198_9BACL</name>
<dbReference type="InterPro" id="IPR050105">
    <property type="entry name" value="MoCo_biosynth_MoaA/MoaC"/>
</dbReference>
<dbReference type="InterPro" id="IPR047594">
    <property type="entry name" value="MoaC_bact/euk"/>
</dbReference>
<protein>
    <recommendedName>
        <fullName evidence="3 6">Cyclic pyranopterin monophosphate synthase</fullName>
        <ecNumber evidence="3 6">4.6.1.17</ecNumber>
    </recommendedName>
    <alternativeName>
        <fullName evidence="6">Molybdenum cofactor biosynthesis protein C</fullName>
    </alternativeName>
</protein>
<evidence type="ECO:0000313" key="8">
    <source>
        <dbReference type="EMBL" id="KGR78611.1"/>
    </source>
</evidence>
<feature type="active site" evidence="6">
    <location>
        <position position="132"/>
    </location>
</feature>
<dbReference type="EMBL" id="JPVO01000030">
    <property type="protein sequence ID" value="KGR78611.1"/>
    <property type="molecule type" value="Genomic_DNA"/>
</dbReference>
<dbReference type="NCBIfam" id="NF006870">
    <property type="entry name" value="PRK09364.1"/>
    <property type="match status" value="1"/>
</dbReference>
<comment type="subunit">
    <text evidence="6">Homohexamer; trimer of dimers.</text>
</comment>
<dbReference type="SUPFAM" id="SSF55040">
    <property type="entry name" value="Molybdenum cofactor biosynthesis protein C, MoaC"/>
    <property type="match status" value="1"/>
</dbReference>
<dbReference type="GO" id="GO:0061799">
    <property type="term" value="F:cyclic pyranopterin monophosphate synthase activity"/>
    <property type="evidence" value="ECO:0007669"/>
    <property type="project" value="UniProtKB-UniRule"/>
</dbReference>
<dbReference type="PANTHER" id="PTHR22960:SF29">
    <property type="entry name" value="CYCLIC PYRANOPTERIN MONOPHOSPHATE SYNTHASE"/>
    <property type="match status" value="1"/>
</dbReference>
<comment type="function">
    <text evidence="6">Catalyzes the conversion of (8S)-3',8-cyclo-7,8-dihydroguanosine 5'-triphosphate to cyclic pyranopterin monophosphate (cPMP).</text>
</comment>
<evidence type="ECO:0000256" key="5">
    <source>
        <dbReference type="ARBA" id="ARBA00023239"/>
    </source>
</evidence>
<dbReference type="CDD" id="cd01420">
    <property type="entry name" value="MoaC_PE"/>
    <property type="match status" value="1"/>
</dbReference>
<keyword evidence="9" id="KW-1185">Reference proteome</keyword>
<dbReference type="InterPro" id="IPR023045">
    <property type="entry name" value="MoaC"/>
</dbReference>
<dbReference type="NCBIfam" id="TIGR00581">
    <property type="entry name" value="moaC"/>
    <property type="match status" value="1"/>
</dbReference>
<evidence type="ECO:0000259" key="7">
    <source>
        <dbReference type="Pfam" id="PF01967"/>
    </source>
</evidence>
<dbReference type="Pfam" id="PF01967">
    <property type="entry name" value="MoaC"/>
    <property type="match status" value="1"/>
</dbReference>
<reference evidence="8 9" key="1">
    <citation type="submission" date="2014-02" db="EMBL/GenBank/DDBJ databases">
        <title>Draft genome sequence of Lysinibacillus sinduriensis JCM 15800.</title>
        <authorList>
            <person name="Zhang F."/>
            <person name="Wang G."/>
            <person name="Zhang L."/>
        </authorList>
    </citation>
    <scope>NUCLEOTIDE SEQUENCE [LARGE SCALE GENOMIC DNA]</scope>
    <source>
        <strain evidence="8 9">JCM 15800</strain>
    </source>
</reference>
<comment type="similarity">
    <text evidence="6">Belongs to the MoaC family.</text>
</comment>
<dbReference type="AlphaFoldDB" id="A0A0A3I198"/>
<dbReference type="STRING" id="1384057.CD33_01090"/>
<feature type="binding site" evidence="6">
    <location>
        <begin position="117"/>
        <end position="118"/>
    </location>
    <ligand>
        <name>substrate</name>
    </ligand>
</feature>
<evidence type="ECO:0000256" key="2">
    <source>
        <dbReference type="ARBA" id="ARBA00005046"/>
    </source>
</evidence>
<evidence type="ECO:0000256" key="3">
    <source>
        <dbReference type="ARBA" id="ARBA00012575"/>
    </source>
</evidence>
<sequence length="161" mass="17505">MAKLTHFNEQGRAQMVDISRKEESVRVAIALSSIKVNKEIYEEIKNGTNKKGDVLSVAQVAGIMAAKQTSNIIPMCHPISLTGVNISFDYNVDNEADQYEITIQAEVKTKGSTGVEMEALTAVSATALTIYDMCKAVDKNMIIGPTMLMKKTGGKSGDFLR</sequence>
<dbReference type="InterPro" id="IPR002820">
    <property type="entry name" value="Mopterin_CF_biosynth-C_dom"/>
</dbReference>
<dbReference type="RefSeq" id="WP_036197302.1">
    <property type="nucleotide sequence ID" value="NZ_AVCY01000026.1"/>
</dbReference>
<dbReference type="GO" id="GO:0006777">
    <property type="term" value="P:Mo-molybdopterin cofactor biosynthetic process"/>
    <property type="evidence" value="ECO:0007669"/>
    <property type="project" value="UniProtKB-UniRule"/>
</dbReference>
<accession>A0A0A3I198</accession>
<comment type="catalytic activity">
    <reaction evidence="1 6">
        <text>(8S)-3',8-cyclo-7,8-dihydroguanosine 5'-triphosphate = cyclic pyranopterin phosphate + diphosphate</text>
        <dbReference type="Rhea" id="RHEA:49580"/>
        <dbReference type="ChEBI" id="CHEBI:33019"/>
        <dbReference type="ChEBI" id="CHEBI:59648"/>
        <dbReference type="ChEBI" id="CHEBI:131766"/>
        <dbReference type="EC" id="4.6.1.17"/>
    </reaction>
</comment>
<dbReference type="Gene3D" id="3.30.70.640">
    <property type="entry name" value="Molybdopterin cofactor biosynthesis C (MoaC) domain"/>
    <property type="match status" value="1"/>
</dbReference>
<comment type="caution">
    <text evidence="8">The sequence shown here is derived from an EMBL/GenBank/DDBJ whole genome shotgun (WGS) entry which is preliminary data.</text>
</comment>
<feature type="domain" description="Molybdopterin cofactor biosynthesis C (MoaC)" evidence="7">
    <location>
        <begin position="15"/>
        <end position="154"/>
    </location>
</feature>
<evidence type="ECO:0000256" key="4">
    <source>
        <dbReference type="ARBA" id="ARBA00023150"/>
    </source>
</evidence>
<comment type="pathway">
    <text evidence="2 6">Cofactor biosynthesis; molybdopterin biosynthesis.</text>
</comment>
<dbReference type="Proteomes" id="UP000030408">
    <property type="component" value="Unassembled WGS sequence"/>
</dbReference>
<gene>
    <name evidence="6" type="primary">moaC</name>
    <name evidence="8" type="ORF">CD33_01090</name>
</gene>
<dbReference type="EC" id="4.6.1.17" evidence="3 6"/>
<keyword evidence="5 6" id="KW-0456">Lyase</keyword>
<keyword evidence="4 6" id="KW-0501">Molybdenum cofactor biosynthesis</keyword>
<evidence type="ECO:0000256" key="6">
    <source>
        <dbReference type="HAMAP-Rule" id="MF_01224"/>
    </source>
</evidence>